<dbReference type="EMBL" id="JBIGHV010000008">
    <property type="protein sequence ID" value="MFG6432295.1"/>
    <property type="molecule type" value="Genomic_DNA"/>
</dbReference>
<dbReference type="PANTHER" id="PTHR48081">
    <property type="entry name" value="AB HYDROLASE SUPERFAMILY PROTEIN C4A8.06C"/>
    <property type="match status" value="1"/>
</dbReference>
<dbReference type="Gene3D" id="3.40.50.1820">
    <property type="entry name" value="alpha/beta hydrolase"/>
    <property type="match status" value="1"/>
</dbReference>
<dbReference type="InterPro" id="IPR002925">
    <property type="entry name" value="Dienelactn_hydro"/>
</dbReference>
<dbReference type="InterPro" id="IPR029058">
    <property type="entry name" value="AB_hydrolase_fold"/>
</dbReference>
<sequence length="307" mass="32871">MAYAFVRPLVGALVAAASLAYVPAAQAAEPPRHVFRTVPATPMELPTPLSFGGTASGPAFQWTGLGQERILRNVQRPQLFPVRPAAGKANGRAVLVVPGGGYRFVAIENEGLPIARRLADAGFTAFVLVYRVKPTPVADADFAAEVNAEIAQRFRPGAPKAADDLAPHGPAVEDAKAAMTWLKSHAAEQGFDAKRLSYIGFSAGARSGRALVMQATADEMPDTLALIYGGFYATPPRQPVPPLFLAQAADDPLFPPDGFDIVQNWRQAGQRVELHLYERGGHGFGSMLRGTTADAWLDAYLAWLNRQ</sequence>
<evidence type="ECO:0000313" key="5">
    <source>
        <dbReference type="Proteomes" id="UP001606210"/>
    </source>
</evidence>
<evidence type="ECO:0000313" key="4">
    <source>
        <dbReference type="EMBL" id="MFG6432295.1"/>
    </source>
</evidence>
<feature type="chain" id="PRO_5045301522" evidence="2">
    <location>
        <begin position="28"/>
        <end position="307"/>
    </location>
</feature>
<comment type="caution">
    <text evidence="4">The sequence shown here is derived from an EMBL/GenBank/DDBJ whole genome shotgun (WGS) entry which is preliminary data.</text>
</comment>
<feature type="domain" description="Dienelactone hydrolase" evidence="3">
    <location>
        <begin position="93"/>
        <end position="290"/>
    </location>
</feature>
<evidence type="ECO:0000259" key="3">
    <source>
        <dbReference type="Pfam" id="PF01738"/>
    </source>
</evidence>
<keyword evidence="5" id="KW-1185">Reference proteome</keyword>
<dbReference type="RefSeq" id="WP_394482044.1">
    <property type="nucleotide sequence ID" value="NZ_JBIGHV010000008.1"/>
</dbReference>
<organism evidence="4 5">
    <name type="scientific">Pelomonas parva</name>
    <dbReference type="NCBI Taxonomy" id="3299032"/>
    <lineage>
        <taxon>Bacteria</taxon>
        <taxon>Pseudomonadati</taxon>
        <taxon>Pseudomonadota</taxon>
        <taxon>Betaproteobacteria</taxon>
        <taxon>Burkholderiales</taxon>
        <taxon>Sphaerotilaceae</taxon>
        <taxon>Roseateles</taxon>
    </lineage>
</organism>
<dbReference type="PANTHER" id="PTHR48081:SF6">
    <property type="entry name" value="PEPTIDASE S9 PROLYL OLIGOPEPTIDASE CATALYTIC DOMAIN-CONTAINING PROTEIN"/>
    <property type="match status" value="1"/>
</dbReference>
<accession>A0ABW7F9H8</accession>
<dbReference type="Proteomes" id="UP001606210">
    <property type="component" value="Unassembled WGS sequence"/>
</dbReference>
<feature type="signal peptide" evidence="2">
    <location>
        <begin position="1"/>
        <end position="27"/>
    </location>
</feature>
<dbReference type="InterPro" id="IPR050300">
    <property type="entry name" value="GDXG_lipolytic_enzyme"/>
</dbReference>
<reference evidence="4 5" key="1">
    <citation type="submission" date="2024-08" db="EMBL/GenBank/DDBJ databases">
        <authorList>
            <person name="Lu H."/>
        </authorList>
    </citation>
    <scope>NUCLEOTIDE SEQUENCE [LARGE SCALE GENOMIC DNA]</scope>
    <source>
        <strain evidence="4 5">LYH14W</strain>
    </source>
</reference>
<keyword evidence="2" id="KW-0732">Signal</keyword>
<evidence type="ECO:0000256" key="2">
    <source>
        <dbReference type="SAM" id="SignalP"/>
    </source>
</evidence>
<proteinExistence type="predicted"/>
<keyword evidence="1 4" id="KW-0378">Hydrolase</keyword>
<dbReference type="GO" id="GO:0016787">
    <property type="term" value="F:hydrolase activity"/>
    <property type="evidence" value="ECO:0007669"/>
    <property type="project" value="UniProtKB-KW"/>
</dbReference>
<dbReference type="Pfam" id="PF01738">
    <property type="entry name" value="DLH"/>
    <property type="match status" value="1"/>
</dbReference>
<gene>
    <name evidence="4" type="ORF">ACG00Y_20420</name>
</gene>
<evidence type="ECO:0000256" key="1">
    <source>
        <dbReference type="ARBA" id="ARBA00022801"/>
    </source>
</evidence>
<dbReference type="SUPFAM" id="SSF53474">
    <property type="entry name" value="alpha/beta-Hydrolases"/>
    <property type="match status" value="1"/>
</dbReference>
<name>A0ABW7F9H8_9BURK</name>
<protein>
    <submittedName>
        <fullName evidence="4">Alpha/beta hydrolase</fullName>
    </submittedName>
</protein>